<dbReference type="Ensembl" id="ENSAPLT00020023305.1">
    <property type="protein sequence ID" value="ENSAPLP00020021603.1"/>
    <property type="gene ID" value="ENSAPLG00020015113.1"/>
</dbReference>
<protein>
    <submittedName>
        <fullName evidence="5">Peptidoglycan recognition protein 2</fullName>
    </submittedName>
</protein>
<dbReference type="InterPro" id="IPR002502">
    <property type="entry name" value="Amidase_domain"/>
</dbReference>
<dbReference type="GO" id="GO:0002376">
    <property type="term" value="P:immune system process"/>
    <property type="evidence" value="ECO:0007669"/>
    <property type="project" value="UniProtKB-KW"/>
</dbReference>
<name>A0A8B9ZIS5_ANAPL</name>
<dbReference type="FunFam" id="3.40.80.10:FF:000001">
    <property type="entry name" value="Peptidoglycan recognition protein 1"/>
    <property type="match status" value="1"/>
</dbReference>
<dbReference type="Gene3D" id="3.40.80.10">
    <property type="entry name" value="Peptidoglycan recognition protein-like"/>
    <property type="match status" value="1"/>
</dbReference>
<dbReference type="SUPFAM" id="SSF55846">
    <property type="entry name" value="N-acetylmuramoyl-L-alanine amidase-like"/>
    <property type="match status" value="1"/>
</dbReference>
<dbReference type="SMART" id="SM00701">
    <property type="entry name" value="PGRP"/>
    <property type="match status" value="1"/>
</dbReference>
<dbReference type="GO" id="GO:0008745">
    <property type="term" value="F:N-acetylmuramoyl-L-alanine amidase activity"/>
    <property type="evidence" value="ECO:0007669"/>
    <property type="project" value="InterPro"/>
</dbReference>
<evidence type="ECO:0000259" key="4">
    <source>
        <dbReference type="SMART" id="SM00701"/>
    </source>
</evidence>
<dbReference type="Pfam" id="PF01510">
    <property type="entry name" value="Amidase_2"/>
    <property type="match status" value="1"/>
</dbReference>
<keyword evidence="2" id="KW-0391">Immunity</keyword>
<dbReference type="Proteomes" id="UP000694400">
    <property type="component" value="Unassembled WGS sequence"/>
</dbReference>
<organism evidence="5 6">
    <name type="scientific">Anas platyrhynchos</name>
    <name type="common">Mallard</name>
    <name type="synonym">Anas boschas</name>
    <dbReference type="NCBI Taxonomy" id="8839"/>
    <lineage>
        <taxon>Eukaryota</taxon>
        <taxon>Metazoa</taxon>
        <taxon>Chordata</taxon>
        <taxon>Craniata</taxon>
        <taxon>Vertebrata</taxon>
        <taxon>Euteleostomi</taxon>
        <taxon>Archelosauria</taxon>
        <taxon>Archosauria</taxon>
        <taxon>Dinosauria</taxon>
        <taxon>Saurischia</taxon>
        <taxon>Theropoda</taxon>
        <taxon>Coelurosauria</taxon>
        <taxon>Aves</taxon>
        <taxon>Neognathae</taxon>
        <taxon>Galloanserae</taxon>
        <taxon>Anseriformes</taxon>
        <taxon>Anatidae</taxon>
        <taxon>Anatinae</taxon>
        <taxon>Anas</taxon>
    </lineage>
</organism>
<dbReference type="AlphaFoldDB" id="A0A8B9ZIS5"/>
<dbReference type="InterPro" id="IPR015510">
    <property type="entry name" value="PGRP"/>
</dbReference>
<proteinExistence type="inferred from homology"/>
<reference evidence="5" key="1">
    <citation type="submission" date="2025-08" db="UniProtKB">
        <authorList>
            <consortium name="Ensembl"/>
        </authorList>
    </citation>
    <scope>IDENTIFICATION</scope>
</reference>
<evidence type="ECO:0000259" key="3">
    <source>
        <dbReference type="SMART" id="SM00644"/>
    </source>
</evidence>
<dbReference type="PANTHER" id="PTHR11022:SF66">
    <property type="entry name" value="N-ACETYLMURAMOYL-L-ALANINE AMIDASE"/>
    <property type="match status" value="1"/>
</dbReference>
<feature type="domain" description="Peptidoglycan recognition protein family" evidence="4">
    <location>
        <begin position="280"/>
        <end position="426"/>
    </location>
</feature>
<dbReference type="InterPro" id="IPR036505">
    <property type="entry name" value="Amidase/PGRP_sf"/>
</dbReference>
<accession>A0A8B9ZIS5</accession>
<dbReference type="InterPro" id="IPR006619">
    <property type="entry name" value="PGRP_domain_met/bac"/>
</dbReference>
<dbReference type="CDD" id="cd06583">
    <property type="entry name" value="PGRP"/>
    <property type="match status" value="1"/>
</dbReference>
<evidence type="ECO:0000256" key="2">
    <source>
        <dbReference type="ARBA" id="ARBA00022859"/>
    </source>
</evidence>
<evidence type="ECO:0000256" key="1">
    <source>
        <dbReference type="ARBA" id="ARBA00007553"/>
    </source>
</evidence>
<evidence type="ECO:0000313" key="5">
    <source>
        <dbReference type="Ensembl" id="ENSAPLP00020021603.1"/>
    </source>
</evidence>
<dbReference type="PANTHER" id="PTHR11022">
    <property type="entry name" value="PEPTIDOGLYCAN RECOGNITION PROTEIN"/>
    <property type="match status" value="1"/>
</dbReference>
<evidence type="ECO:0000313" key="6">
    <source>
        <dbReference type="Proteomes" id="UP000694400"/>
    </source>
</evidence>
<comment type="similarity">
    <text evidence="1">Belongs to the N-acetylmuramoyl-L-alanine amidase 2 family.</text>
</comment>
<sequence length="526" mass="55700">TCCSPASPISGPNALEAAEELSLPELARALGSCSTPGCLAVLGDPPATPPDLPALSPEQWALLTHLLRPDPAVPERGAVLAPDGSTVALAPLLAGVEVGLRMAGGWPGPTPEPPAALDALYAVTLTEALGMAFLLAHAHNHSGATLGPSGCWDDVENPQNFTLLGPPSPVPEAVANGALDGVLLGARLAKGPVPLAPLLRSYYGTDNGTASGQPPSSYRRRDFGALTGLKKLEEEVVAMLRLLRVLPPTRGLLEDVGEEEEGAIARRAARDFMETFVECPAIVPRCMWGARPYRGTPKPLSLPLGSVYIHHTFVPSAPCRTFAACARAMRSMQRFHQDTRGWDDIGYSFVVGSDGYLYQGRGWHWVGAHTRGHNTKGYGVGYVGNFSATLPDPDAIALVRDGLLPCAVRAGRLRHDYALRGHRQVVNTSCPGDSLFQEIRTWRGFQVGTGSRGIHRGWGFGWSEPTEVGAGSVPGLPVGSALLRSEDWPPRALRWGGAGPDGCRSGWVLVRMGAAKVGSWSGRMEA</sequence>
<feature type="domain" description="N-acetylmuramoyl-L-alanine amidase" evidence="3">
    <location>
        <begin position="292"/>
        <end position="432"/>
    </location>
</feature>
<dbReference type="GO" id="GO:0008270">
    <property type="term" value="F:zinc ion binding"/>
    <property type="evidence" value="ECO:0007669"/>
    <property type="project" value="InterPro"/>
</dbReference>
<reference evidence="5" key="2">
    <citation type="submission" date="2025-09" db="UniProtKB">
        <authorList>
            <consortium name="Ensembl"/>
        </authorList>
    </citation>
    <scope>IDENTIFICATION</scope>
</reference>
<dbReference type="SMART" id="SM00644">
    <property type="entry name" value="Ami_2"/>
    <property type="match status" value="1"/>
</dbReference>
<dbReference type="GO" id="GO:0009253">
    <property type="term" value="P:peptidoglycan catabolic process"/>
    <property type="evidence" value="ECO:0007669"/>
    <property type="project" value="InterPro"/>
</dbReference>